<gene>
    <name evidence="1" type="ordered locus">Igni_0819</name>
</gene>
<dbReference type="EMBL" id="CP000816">
    <property type="protein sequence ID" value="ABU82001.1"/>
    <property type="molecule type" value="Genomic_DNA"/>
</dbReference>
<evidence type="ECO:0000313" key="2">
    <source>
        <dbReference type="Proteomes" id="UP000000262"/>
    </source>
</evidence>
<keyword evidence="2" id="KW-1185">Reference proteome</keyword>
<proteinExistence type="predicted"/>
<reference evidence="1 2" key="1">
    <citation type="journal article" date="2008" name="Genome Biol.">
        <title>A genomic analysis of the archaeal system Ignicoccus hospitalis-Nanoarchaeum equitans.</title>
        <authorList>
            <person name="Podar M."/>
            <person name="Anderson I."/>
            <person name="Makarova K.S."/>
            <person name="Elkins J.G."/>
            <person name="Ivanova N."/>
            <person name="Wall M.A."/>
            <person name="Lykidis A."/>
            <person name="Mavromatis K."/>
            <person name="Sun H."/>
            <person name="Hudson M.E."/>
            <person name="Chen W."/>
            <person name="Deciu C."/>
            <person name="Hutchison D."/>
            <person name="Eads J.R."/>
            <person name="Anderson A."/>
            <person name="Fernandes F."/>
            <person name="Szeto E."/>
            <person name="Lapidus A."/>
            <person name="Kyrpides N.C."/>
            <person name="Saier M.H.Jr."/>
            <person name="Richardson P.M."/>
            <person name="Rachel R."/>
            <person name="Huber H."/>
            <person name="Eisen J.A."/>
            <person name="Koonin E.V."/>
            <person name="Keller M."/>
            <person name="Stetter K.O."/>
        </authorList>
    </citation>
    <scope>NUCLEOTIDE SEQUENCE [LARGE SCALE GENOMIC DNA]</scope>
    <source>
        <strain evidence="2">KIN4/I / DSM 18386 / JCM 14125</strain>
    </source>
</reference>
<organism evidence="1 2">
    <name type="scientific">Ignicoccus hospitalis (strain KIN4/I / DSM 18386 / JCM 14125)</name>
    <dbReference type="NCBI Taxonomy" id="453591"/>
    <lineage>
        <taxon>Archaea</taxon>
        <taxon>Thermoproteota</taxon>
        <taxon>Thermoprotei</taxon>
        <taxon>Desulfurococcales</taxon>
        <taxon>Desulfurococcaceae</taxon>
        <taxon>Ignicoccus</taxon>
    </lineage>
</organism>
<protein>
    <submittedName>
        <fullName evidence="1">Uncharacterized protein</fullName>
    </submittedName>
</protein>
<dbReference type="Proteomes" id="UP000000262">
    <property type="component" value="Chromosome"/>
</dbReference>
<dbReference type="KEGG" id="iho:Igni_0819"/>
<name>A8AAP9_IGNH4</name>
<dbReference type="HOGENOM" id="CLU_1292025_0_0_2"/>
<accession>A8AAP9</accession>
<evidence type="ECO:0000313" key="1">
    <source>
        <dbReference type="EMBL" id="ABU82001.1"/>
    </source>
</evidence>
<dbReference type="AlphaFoldDB" id="A8AAP9"/>
<dbReference type="STRING" id="453591.Igni_0819"/>
<sequence length="213" mass="24156">MRRTERAHYLARFVLKKGIVDSRLPSLLGERVYYREVKTCALGGAAISVGEFLDGPEGANGMIQFSKAKGKVKVSVYIKTNGRFARESMRYIDDVIFELAPNFRRVYVVRSPNYEGVTVADRLWRWLTAGYSPKGALYYLKVLAPGKLGKKLAQKALESGAFSYNGCSGRLETNVLKKKENLEKLARETKVWEDSLLLCKFDGRCWKLREVLT</sequence>